<reference evidence="2 3" key="1">
    <citation type="submission" date="2017-03" db="EMBL/GenBank/DDBJ databases">
        <title>Complete genome sequence of Blastomonas fulva degrading microcsystin LR.</title>
        <authorList>
            <person name="Lee H.-g."/>
            <person name="Jin L."/>
            <person name="oh H.-M."/>
        </authorList>
    </citation>
    <scope>NUCLEOTIDE SEQUENCE [LARGE SCALE GENOMIC DNA]</scope>
    <source>
        <strain evidence="2 3">T2</strain>
    </source>
</reference>
<protein>
    <submittedName>
        <fullName evidence="2">Glyoxalase</fullName>
    </submittedName>
</protein>
<evidence type="ECO:0000313" key="2">
    <source>
        <dbReference type="EMBL" id="ASR53363.1"/>
    </source>
</evidence>
<feature type="domain" description="VOC" evidence="1">
    <location>
        <begin position="5"/>
        <end position="122"/>
    </location>
</feature>
<dbReference type="PANTHER" id="PTHR33993">
    <property type="entry name" value="GLYOXALASE-RELATED"/>
    <property type="match status" value="1"/>
</dbReference>
<proteinExistence type="predicted"/>
<gene>
    <name evidence="2" type="ORF">B5J99_05920</name>
</gene>
<accession>A0ABM6MBC4</accession>
<dbReference type="PANTHER" id="PTHR33993:SF2">
    <property type="entry name" value="VOC DOMAIN-CONTAINING PROTEIN"/>
    <property type="match status" value="1"/>
</dbReference>
<dbReference type="RefSeq" id="WP_117353379.1">
    <property type="nucleotide sequence ID" value="NZ_CP020083.1"/>
</dbReference>
<sequence length="124" mass="13461">MMGNPVVHFEIPVTDMDRAVAFYEGVFGYRLTRQEVDGYDMAFFARADGAAGASGALARGDVYRPSKEGVIVYFDVPDIDAVLRMASSRGASILYQKKDIGAAGFVAEIEDSEGNRIALSQVRD</sequence>
<evidence type="ECO:0000313" key="3">
    <source>
        <dbReference type="Proteomes" id="UP000258016"/>
    </source>
</evidence>
<dbReference type="InterPro" id="IPR052164">
    <property type="entry name" value="Anthracycline_SecMetBiosynth"/>
</dbReference>
<keyword evidence="3" id="KW-1185">Reference proteome</keyword>
<dbReference type="GeneID" id="303485112"/>
<dbReference type="Pfam" id="PF00903">
    <property type="entry name" value="Glyoxalase"/>
    <property type="match status" value="1"/>
</dbReference>
<dbReference type="CDD" id="cd07247">
    <property type="entry name" value="SgaA_N_like"/>
    <property type="match status" value="1"/>
</dbReference>
<organism evidence="2 3">
    <name type="scientific">Blastomonas fulva</name>
    <dbReference type="NCBI Taxonomy" id="1550728"/>
    <lineage>
        <taxon>Bacteria</taxon>
        <taxon>Pseudomonadati</taxon>
        <taxon>Pseudomonadota</taxon>
        <taxon>Alphaproteobacteria</taxon>
        <taxon>Sphingomonadales</taxon>
        <taxon>Sphingomonadaceae</taxon>
        <taxon>Blastomonas</taxon>
    </lineage>
</organism>
<dbReference type="SUPFAM" id="SSF54593">
    <property type="entry name" value="Glyoxalase/Bleomycin resistance protein/Dihydroxybiphenyl dioxygenase"/>
    <property type="match status" value="1"/>
</dbReference>
<dbReference type="EMBL" id="CP020083">
    <property type="protein sequence ID" value="ASR53363.1"/>
    <property type="molecule type" value="Genomic_DNA"/>
</dbReference>
<dbReference type="Gene3D" id="3.10.180.10">
    <property type="entry name" value="2,3-Dihydroxybiphenyl 1,2-Dioxygenase, domain 1"/>
    <property type="match status" value="1"/>
</dbReference>
<dbReference type="InterPro" id="IPR004360">
    <property type="entry name" value="Glyas_Fos-R_dOase_dom"/>
</dbReference>
<dbReference type="InterPro" id="IPR029068">
    <property type="entry name" value="Glyas_Bleomycin-R_OHBP_Dase"/>
</dbReference>
<name>A0ABM6MBC4_9SPHN</name>
<dbReference type="InterPro" id="IPR037523">
    <property type="entry name" value="VOC_core"/>
</dbReference>
<dbReference type="PROSITE" id="PS51819">
    <property type="entry name" value="VOC"/>
    <property type="match status" value="1"/>
</dbReference>
<evidence type="ECO:0000259" key="1">
    <source>
        <dbReference type="PROSITE" id="PS51819"/>
    </source>
</evidence>
<dbReference type="Proteomes" id="UP000258016">
    <property type="component" value="Chromosome"/>
</dbReference>